<feature type="transmembrane region" description="Helical" evidence="1">
    <location>
        <begin position="12"/>
        <end position="33"/>
    </location>
</feature>
<evidence type="ECO:0000313" key="3">
    <source>
        <dbReference type="Proteomes" id="UP001600894"/>
    </source>
</evidence>
<comment type="caution">
    <text evidence="2">The sequence shown here is derived from an EMBL/GenBank/DDBJ whole genome shotgun (WGS) entry which is preliminary data.</text>
</comment>
<dbReference type="Proteomes" id="UP001600894">
    <property type="component" value="Unassembled WGS sequence"/>
</dbReference>
<evidence type="ECO:0000313" key="2">
    <source>
        <dbReference type="EMBL" id="GAA6270038.1"/>
    </source>
</evidence>
<keyword evidence="1" id="KW-0812">Transmembrane</keyword>
<accession>A0ABQ0B198</accession>
<sequence length="113" mass="12646">MTQTPAEPSYVLITILICALCTQITRWLPFLLFGRKRQVPKLVRYLGAALPPAIMAVLVVYCLKDITPLTWPYGLPELISVAVVAAVHLWKRNTLASIALGTVCYMFLVQKIF</sequence>
<feature type="transmembrane region" description="Helical" evidence="1">
    <location>
        <begin position="45"/>
        <end position="63"/>
    </location>
</feature>
<protein>
    <submittedName>
        <fullName evidence="2">Branched-chain amino acid transporter AzlD</fullName>
    </submittedName>
</protein>
<dbReference type="InterPro" id="IPR008407">
    <property type="entry name" value="Brnchd-chn_aa_trnsp_AzlD"/>
</dbReference>
<gene>
    <name evidence="2" type="primary">azlD</name>
    <name evidence="2" type="ORF">F130042H8_30980</name>
</gene>
<dbReference type="EMBL" id="BAABXL010000001">
    <property type="protein sequence ID" value="GAA6270038.1"/>
    <property type="molecule type" value="Genomic_DNA"/>
</dbReference>
<keyword evidence="1" id="KW-1133">Transmembrane helix</keyword>
<evidence type="ECO:0000256" key="1">
    <source>
        <dbReference type="SAM" id="Phobius"/>
    </source>
</evidence>
<dbReference type="RefSeq" id="WP_176254305.1">
    <property type="nucleotide sequence ID" value="NZ_BAABXL010000001.1"/>
</dbReference>
<dbReference type="PIRSF" id="PIRSF003203">
    <property type="entry name" value="AzlD"/>
    <property type="match status" value="1"/>
</dbReference>
<keyword evidence="3" id="KW-1185">Reference proteome</keyword>
<proteinExistence type="predicted"/>
<organism evidence="2 3">
    <name type="scientific">Enterocloster alcoholdehydrogenati</name>
    <dbReference type="NCBI Taxonomy" id="2547410"/>
    <lineage>
        <taxon>Bacteria</taxon>
        <taxon>Bacillati</taxon>
        <taxon>Bacillota</taxon>
        <taxon>Clostridia</taxon>
        <taxon>Lachnospirales</taxon>
        <taxon>Lachnospiraceae</taxon>
        <taxon>Enterocloster</taxon>
    </lineage>
</organism>
<keyword evidence="1" id="KW-0472">Membrane</keyword>
<feature type="transmembrane region" description="Helical" evidence="1">
    <location>
        <begin position="69"/>
        <end position="90"/>
    </location>
</feature>
<reference evidence="2 3" key="1">
    <citation type="submission" date="2024-04" db="EMBL/GenBank/DDBJ databases">
        <title>Defined microbial consortia suppress multidrug-resistant proinflammatory Enterobacteriaceae via ecological control.</title>
        <authorList>
            <person name="Furuichi M."/>
            <person name="Kawaguchi T."/>
            <person name="Pust M."/>
            <person name="Yasuma K."/>
            <person name="Plichta D."/>
            <person name="Hasegawa N."/>
            <person name="Ohya T."/>
            <person name="Bhattarai S."/>
            <person name="Sasajima S."/>
            <person name="Aoto Y."/>
            <person name="Tuganbaev T."/>
            <person name="Yaginuma M."/>
            <person name="Ueda M."/>
            <person name="Okahashi N."/>
            <person name="Amafuji K."/>
            <person name="Kiridooshi Y."/>
            <person name="Sugita K."/>
            <person name="Strazar M."/>
            <person name="Skelly A."/>
            <person name="Suda W."/>
            <person name="Hattori M."/>
            <person name="Nakamoto N."/>
            <person name="Caballero S."/>
            <person name="Norman J."/>
            <person name="Olle B."/>
            <person name="Tanoue T."/>
            <person name="Arita M."/>
            <person name="Bucci V."/>
            <person name="Atarashi K."/>
            <person name="Xavier R."/>
            <person name="Honda K."/>
        </authorList>
    </citation>
    <scope>NUCLEOTIDE SEQUENCE [LARGE SCALE GENOMIC DNA]</scope>
    <source>
        <strain evidence="3">f13</strain>
    </source>
</reference>
<name>A0ABQ0B198_9FIRM</name>
<dbReference type="Pfam" id="PF05437">
    <property type="entry name" value="AzlD"/>
    <property type="match status" value="1"/>
</dbReference>